<gene>
    <name evidence="1" type="ORF">OYT1_ch0300</name>
</gene>
<dbReference type="Proteomes" id="UP000033070">
    <property type="component" value="Chromosome"/>
</dbReference>
<dbReference type="CDD" id="cd02980">
    <property type="entry name" value="TRX_Fd_family"/>
    <property type="match status" value="1"/>
</dbReference>
<evidence type="ECO:0000313" key="1">
    <source>
        <dbReference type="EMBL" id="BBE49873.1"/>
    </source>
</evidence>
<keyword evidence="2" id="KW-1185">Reference proteome</keyword>
<protein>
    <submittedName>
        <fullName evidence="1">Ferredoxin, 2Fe-2S</fullName>
    </submittedName>
</protein>
<dbReference type="Gene3D" id="3.40.30.10">
    <property type="entry name" value="Glutaredoxin"/>
    <property type="match status" value="1"/>
</dbReference>
<dbReference type="SUPFAM" id="SSF52833">
    <property type="entry name" value="Thioredoxin-like"/>
    <property type="match status" value="1"/>
</dbReference>
<dbReference type="InterPro" id="IPR036249">
    <property type="entry name" value="Thioredoxin-like_sf"/>
</dbReference>
<reference evidence="1 2" key="1">
    <citation type="submission" date="2018-06" db="EMBL/GenBank/DDBJ databases">
        <title>OYT1 Genome Sequencing.</title>
        <authorList>
            <person name="Kato S."/>
            <person name="Itoh T."/>
            <person name="Ohkuma M."/>
        </authorList>
    </citation>
    <scope>NUCLEOTIDE SEQUENCE [LARGE SCALE GENOMIC DNA]</scope>
    <source>
        <strain evidence="1 2">OYT1</strain>
    </source>
</reference>
<dbReference type="STRING" id="1188319.OYT1_00451"/>
<dbReference type="RefSeq" id="WP_062625676.1">
    <property type="nucleotide sequence ID" value="NZ_AP018738.1"/>
</dbReference>
<dbReference type="AlphaFoldDB" id="A0A2Z6G903"/>
<dbReference type="KEGG" id="fam:OYT1_ch0300"/>
<organism evidence="1 2">
    <name type="scientific">Ferriphaselus amnicola</name>
    <dbReference type="NCBI Taxonomy" id="1188319"/>
    <lineage>
        <taxon>Bacteria</taxon>
        <taxon>Pseudomonadati</taxon>
        <taxon>Pseudomonadota</taxon>
        <taxon>Betaproteobacteria</taxon>
        <taxon>Nitrosomonadales</taxon>
        <taxon>Gallionellaceae</taxon>
        <taxon>Ferriphaselus</taxon>
    </lineage>
</organism>
<dbReference type="OrthoDB" id="9800597at2"/>
<sequence>MSFYDKHVFFCTNQREPGEGCCNDLGAQGMRDYTKDKVKALGLPNIRINSAGCLGRCDLGPVLVVYPEETWYTYLDESDLDEIIDSHLKNGQVVERLKV</sequence>
<accession>A0A2Z6G903</accession>
<proteinExistence type="predicted"/>
<dbReference type="EMBL" id="AP018738">
    <property type="protein sequence ID" value="BBE49873.1"/>
    <property type="molecule type" value="Genomic_DNA"/>
</dbReference>
<evidence type="ECO:0000313" key="2">
    <source>
        <dbReference type="Proteomes" id="UP000033070"/>
    </source>
</evidence>
<name>A0A2Z6G903_9PROT</name>